<comment type="caution">
    <text evidence="2">The sequence shown here is derived from an EMBL/GenBank/DDBJ whole genome shotgun (WGS) entry which is preliminary data.</text>
</comment>
<feature type="compositionally biased region" description="Basic and acidic residues" evidence="1">
    <location>
        <begin position="12"/>
        <end position="32"/>
    </location>
</feature>
<evidence type="ECO:0000256" key="1">
    <source>
        <dbReference type="SAM" id="MobiDB-lite"/>
    </source>
</evidence>
<dbReference type="EMBL" id="JACVVK020000028">
    <property type="protein sequence ID" value="KAK7502083.1"/>
    <property type="molecule type" value="Genomic_DNA"/>
</dbReference>
<keyword evidence="3" id="KW-1185">Reference proteome</keyword>
<accession>A0ABD0LSN1</accession>
<organism evidence="2 3">
    <name type="scientific">Batillaria attramentaria</name>
    <dbReference type="NCBI Taxonomy" id="370345"/>
    <lineage>
        <taxon>Eukaryota</taxon>
        <taxon>Metazoa</taxon>
        <taxon>Spiralia</taxon>
        <taxon>Lophotrochozoa</taxon>
        <taxon>Mollusca</taxon>
        <taxon>Gastropoda</taxon>
        <taxon>Caenogastropoda</taxon>
        <taxon>Sorbeoconcha</taxon>
        <taxon>Cerithioidea</taxon>
        <taxon>Batillariidae</taxon>
        <taxon>Batillaria</taxon>
    </lineage>
</organism>
<sequence length="90" mass="9959">MLLTPPPLPFQRPEDMTRGEINRPRADKPLANVREDKKVNRCASGDFKRDASGTDHFLSVSGTNYVGPNCLEPPAQSDSSSLSMAGQWYH</sequence>
<feature type="region of interest" description="Disordered" evidence="1">
    <location>
        <begin position="1"/>
        <end position="32"/>
    </location>
</feature>
<gene>
    <name evidence="2" type="ORF">BaRGS_00006835</name>
</gene>
<feature type="compositionally biased region" description="Pro residues" evidence="1">
    <location>
        <begin position="1"/>
        <end position="10"/>
    </location>
</feature>
<evidence type="ECO:0000313" key="3">
    <source>
        <dbReference type="Proteomes" id="UP001519460"/>
    </source>
</evidence>
<proteinExistence type="predicted"/>
<reference evidence="2 3" key="1">
    <citation type="journal article" date="2023" name="Sci. Data">
        <title>Genome assembly of the Korean intertidal mud-creeper Batillaria attramentaria.</title>
        <authorList>
            <person name="Patra A.K."/>
            <person name="Ho P.T."/>
            <person name="Jun S."/>
            <person name="Lee S.J."/>
            <person name="Kim Y."/>
            <person name="Won Y.J."/>
        </authorList>
    </citation>
    <scope>NUCLEOTIDE SEQUENCE [LARGE SCALE GENOMIC DNA]</scope>
    <source>
        <strain evidence="2">Wonlab-2016</strain>
    </source>
</reference>
<evidence type="ECO:0000313" key="2">
    <source>
        <dbReference type="EMBL" id="KAK7502083.1"/>
    </source>
</evidence>
<dbReference type="AlphaFoldDB" id="A0ABD0LSN1"/>
<protein>
    <submittedName>
        <fullName evidence="2">Uncharacterized protein</fullName>
    </submittedName>
</protein>
<name>A0ABD0LSN1_9CAEN</name>
<feature type="region of interest" description="Disordered" evidence="1">
    <location>
        <begin position="64"/>
        <end position="90"/>
    </location>
</feature>
<dbReference type="Proteomes" id="UP001519460">
    <property type="component" value="Unassembled WGS sequence"/>
</dbReference>